<dbReference type="AlphaFoldDB" id="A0A0G1HY48"/>
<protein>
    <recommendedName>
        <fullName evidence="2 3">Small ribosomal subunit protein bS6</fullName>
    </recommendedName>
</protein>
<dbReference type="InterPro" id="IPR000529">
    <property type="entry name" value="Ribosomal_bS6"/>
</dbReference>
<keyword evidence="3" id="KW-0694">RNA-binding</keyword>
<comment type="function">
    <text evidence="3">Binds together with bS18 to 16S ribosomal RNA.</text>
</comment>
<dbReference type="Pfam" id="PF01250">
    <property type="entry name" value="Ribosomal_S6"/>
    <property type="match status" value="1"/>
</dbReference>
<evidence type="ECO:0000256" key="1">
    <source>
        <dbReference type="ARBA" id="ARBA00009512"/>
    </source>
</evidence>
<dbReference type="CDD" id="cd00473">
    <property type="entry name" value="bS6"/>
    <property type="match status" value="1"/>
</dbReference>
<evidence type="ECO:0000313" key="5">
    <source>
        <dbReference type="Proteomes" id="UP000034006"/>
    </source>
</evidence>
<evidence type="ECO:0000313" key="4">
    <source>
        <dbReference type="EMBL" id="KKT52066.1"/>
    </source>
</evidence>
<dbReference type="GO" id="GO:0005840">
    <property type="term" value="C:ribosome"/>
    <property type="evidence" value="ECO:0007669"/>
    <property type="project" value="UniProtKB-KW"/>
</dbReference>
<accession>A0A0G1HY48</accession>
<dbReference type="HAMAP" id="MF_00360">
    <property type="entry name" value="Ribosomal_bS6"/>
    <property type="match status" value="1"/>
</dbReference>
<name>A0A0G1HY48_9BACT</name>
<gene>
    <name evidence="3" type="primary">rpsF</name>
    <name evidence="4" type="ORF">UW44_C0005G0108</name>
</gene>
<evidence type="ECO:0000256" key="3">
    <source>
        <dbReference type="HAMAP-Rule" id="MF_00360"/>
    </source>
</evidence>
<dbReference type="GO" id="GO:0003735">
    <property type="term" value="F:structural constituent of ribosome"/>
    <property type="evidence" value="ECO:0007669"/>
    <property type="project" value="InterPro"/>
</dbReference>
<dbReference type="InterPro" id="IPR014717">
    <property type="entry name" value="Transl_elong_EF1B/ribsomal_bS6"/>
</dbReference>
<comment type="similarity">
    <text evidence="1 3">Belongs to the bacterial ribosomal protein bS6 family.</text>
</comment>
<dbReference type="SUPFAM" id="SSF54995">
    <property type="entry name" value="Ribosomal protein S6"/>
    <property type="match status" value="1"/>
</dbReference>
<dbReference type="GO" id="GO:0006412">
    <property type="term" value="P:translation"/>
    <property type="evidence" value="ECO:0007669"/>
    <property type="project" value="UniProtKB-UniRule"/>
</dbReference>
<dbReference type="STRING" id="1618387.UW44_C0005G0108"/>
<reference evidence="4 5" key="1">
    <citation type="journal article" date="2015" name="Nature">
        <title>rRNA introns, odd ribosomes, and small enigmatic genomes across a large radiation of phyla.</title>
        <authorList>
            <person name="Brown C.T."/>
            <person name="Hug L.A."/>
            <person name="Thomas B.C."/>
            <person name="Sharon I."/>
            <person name="Castelle C.J."/>
            <person name="Singh A."/>
            <person name="Wilkins M.J."/>
            <person name="Williams K.H."/>
            <person name="Banfield J.F."/>
        </authorList>
    </citation>
    <scope>NUCLEOTIDE SEQUENCE [LARGE SCALE GENOMIC DNA]</scope>
</reference>
<dbReference type="InterPro" id="IPR020814">
    <property type="entry name" value="Ribosomal_S6_plastid/chlpt"/>
</dbReference>
<dbReference type="InterPro" id="IPR035980">
    <property type="entry name" value="Ribosomal_bS6_sf"/>
</dbReference>
<dbReference type="Proteomes" id="UP000034006">
    <property type="component" value="Unassembled WGS sequence"/>
</dbReference>
<dbReference type="GO" id="GO:0019843">
    <property type="term" value="F:rRNA binding"/>
    <property type="evidence" value="ECO:0007669"/>
    <property type="project" value="UniProtKB-UniRule"/>
</dbReference>
<keyword evidence="3 4" id="KW-0689">Ribosomal protein</keyword>
<comment type="caution">
    <text evidence="4">The sequence shown here is derived from an EMBL/GenBank/DDBJ whole genome shotgun (WGS) entry which is preliminary data.</text>
</comment>
<proteinExistence type="inferred from homology"/>
<dbReference type="NCBIfam" id="TIGR00166">
    <property type="entry name" value="S6"/>
    <property type="match status" value="1"/>
</dbReference>
<dbReference type="Gene3D" id="3.30.70.60">
    <property type="match status" value="1"/>
</dbReference>
<keyword evidence="3" id="KW-0699">rRNA-binding</keyword>
<dbReference type="GO" id="GO:1990904">
    <property type="term" value="C:ribonucleoprotein complex"/>
    <property type="evidence" value="ECO:0007669"/>
    <property type="project" value="UniProtKB-KW"/>
</dbReference>
<sequence length="111" mass="12701">MAKKTTKSKPSNSAGRQSMGVVNKYELVVIYPSSENDLGADKQIAEKCKKRLIKVIEVDKWGTKTMAYEIKKQSRGYYLRLVIEGTSEAAQLLEKDLQMDDKMLRFLLIRI</sequence>
<evidence type="ECO:0000256" key="2">
    <source>
        <dbReference type="ARBA" id="ARBA00035294"/>
    </source>
</evidence>
<dbReference type="EMBL" id="LCIH01000005">
    <property type="protein sequence ID" value="KKT52066.1"/>
    <property type="molecule type" value="Genomic_DNA"/>
</dbReference>
<organism evidence="4 5">
    <name type="scientific">Candidatus Collierbacteria bacterium GW2011_GWB2_44_22</name>
    <dbReference type="NCBI Taxonomy" id="1618387"/>
    <lineage>
        <taxon>Bacteria</taxon>
        <taxon>Candidatus Collieribacteriota</taxon>
    </lineage>
</organism>
<keyword evidence="3" id="KW-0687">Ribonucleoprotein</keyword>